<dbReference type="InterPro" id="IPR029045">
    <property type="entry name" value="ClpP/crotonase-like_dom_sf"/>
</dbReference>
<dbReference type="PANTHER" id="PTHR18866:SF33">
    <property type="entry name" value="METHYLCROTONOYL-COA CARBOXYLASE SUBUNIT ALPHA, MITOCHONDRIAL-RELATED"/>
    <property type="match status" value="1"/>
</dbReference>
<dbReference type="SUPFAM" id="SSF52440">
    <property type="entry name" value="PreATP-grasp domain"/>
    <property type="match status" value="1"/>
</dbReference>
<evidence type="ECO:0000256" key="1">
    <source>
        <dbReference type="ARBA" id="ARBA00001953"/>
    </source>
</evidence>
<sequence length="1839" mass="196992">MFSRIAIVNRGEAAMRLIHAVRDLNAQAGADGHRIETVALHTEGEKRAMFVREADHAFNLGPAANRPYLDYAVLENALTATGSDAAWVGWGFVAEDPNFAEVCAKIGVTFIGPSPEAMRRLGDKIGSKIIAEEVGVPVAPWSGGGVDTLEDAKAAAARIGYPLMLKATAGGGGRGIRMVASDADLTDAYERTRDEAQRAFGSGVVFLERLVTGARHVEVQVIADGQGTAWAIGVRDCSIQRRNQKVIEESASPVLEPDQVAEVKASAERLAVAVGYAGAGTVEFLYHPGERFFAFLEVNTRLQVEHPITEVTTDTDLVKLQIHVAGGGRLEGERPREEGHAVEARLNAEDPDRDFAPSPGRIALLNLPSGPGIRVDTGVGEGDSIPADFDSMIAKIIAVGRDRDEALARLRRAMGETTVVIEGGSTNKSFILDLLDQPEVIDGSADTGWIDRVRAEGRLVSHRHSGVALVAAGIEGYEDEEEVERTRLLETSRGGRPQVQHRTGRAIDLKLRGTAYKVTVWRIGPHKFRVAIAAGTTEQTVDADLDRLDEYTSRLTISGRTHRLITATHGPVQLVEVDGVTHRVSRDEGGVLRSPAPALVVATPVAVGAEVAAGAPVLVLESMKMETVLPAPFAGRVKELLVSAGSQVETGTPLVRLEPVGDDAAAADATADDAAVDLDLPDGATTGAGAAASADHARAALAAMLLGYDLDQRDEGSTLTSYLTARDELTAQGVSQIGAEIDVLEVFADFAELSRNRPAGEEAHVEHRVHSPREHFHTYLQSLDPDRGALPEQFRTKLSSVVRHYGIDSLDRTPELEQAVFRVFLSQQRSAPDVALATSLLQRWMAEPCPEAPLDAAAREVLDRLVVATQLRFPVVGDLARSVRFRWFDQPLVDADRASILGGVSDELTALEAMPEGAERARRIDALAAIPEQIVQFLAERLERDVPQREPMLAVLIKRHYRDHDLTGLRELAVGERPFAVADYTLDGRPTHLVTSVGRVDELTPDGELEGAVSAQLDEAAPGAEGVVDLYLSWPDEPASPEDASERLGQLLAGMPSAQRVRRVAVAVCPGAGRAVAYFTFRPDGEGAMVEDRLVRGVHPMVGRRLNLWRLRDFEVTRLEAPDDVLLYLCTAPGNEADQRLVALAQVRQLVVVRDEQGQVTALPHAERAIANCLEAIRRARSARGAAGARLDMNHVWVHIWPPVEADLNQLTALQARIAPLTAGAGIEEVLVQGRIATPDGASAPLAARFHYQPGSGVVTSVEEPPTERLKPLDDYAQKVVRARRRGVVYPYELQAMIAGPGGTATEYDLDDTGVLVPVDRPYGLNKAGIIAGVITTPTERYPEGMTRVLLCGDPLKALGAVSEAECARIIAALDLAEQMQVPVEWFALSAGARISMDSGTENMDWVAKGLKRIIEFTQAGGEINIVVAGINVGAQPYWNAEATMLMHTKGILVMTPDSAMVLTGKQSLDFSGGVSAEDNFGIGGYDRVMGPNGQAQYWAPDLAGAYGVLMAHYEHTYVHPGEPGPRRAKSTDDVARDVTAYPHVMPDSGFTTVGDIFSSTTNPDRKKAFDIRIVMAAVADQDHATLERWAGMADAETTVVQDAHLGGIPVCLIGIESKNVPRRGFPPTDGPDTYTAGTLFPRSSKKAARAINAASGNRPLVVLANLSGFDGSPESMRSLQLEYGAEIGRAIVNFEGPIVFCVVSRYHGGAFVVFSKALNPNMTVLAIEGSFASVLGGAPAAAVVFSRDVDARTAADPRVKDVEARLGEATGAQRAALATELADLRTAVRSEKLGEVASEFDAVHSIHRAVSVGSVDAVIDPHELRPRIIAAIEAGLGL</sequence>
<dbReference type="EMBL" id="RCZM01000007">
    <property type="protein sequence ID" value="TPG13307.1"/>
    <property type="molecule type" value="Genomic_DNA"/>
</dbReference>
<dbReference type="EC" id="6.3.4.14" evidence="2"/>
<evidence type="ECO:0000256" key="4">
    <source>
        <dbReference type="ARBA" id="ARBA00022598"/>
    </source>
</evidence>
<dbReference type="Gene3D" id="3.90.226.10">
    <property type="entry name" value="2-enoyl-CoA Hydratase, Chain A, domain 1"/>
    <property type="match status" value="2"/>
</dbReference>
<dbReference type="InterPro" id="IPR005482">
    <property type="entry name" value="Biotin_COase_C"/>
</dbReference>
<dbReference type="PROSITE" id="PS50979">
    <property type="entry name" value="BC"/>
    <property type="match status" value="1"/>
</dbReference>
<comment type="cofactor">
    <cofactor evidence="1">
        <name>biotin</name>
        <dbReference type="ChEBI" id="CHEBI:57586"/>
    </cofactor>
</comment>
<dbReference type="GO" id="GO:0046872">
    <property type="term" value="F:metal ion binding"/>
    <property type="evidence" value="ECO:0007669"/>
    <property type="project" value="InterPro"/>
</dbReference>
<keyword evidence="9" id="KW-0275">Fatty acid biosynthesis</keyword>
<keyword evidence="17" id="KW-1185">Reference proteome</keyword>
<dbReference type="InterPro" id="IPR011761">
    <property type="entry name" value="ATP-grasp"/>
</dbReference>
<protein>
    <recommendedName>
        <fullName evidence="2">biotin carboxylase</fullName>
        <ecNumber evidence="2">6.3.4.14</ecNumber>
    </recommendedName>
</protein>
<dbReference type="Gene3D" id="3.30.470.20">
    <property type="entry name" value="ATP-grasp fold, B domain"/>
    <property type="match status" value="1"/>
</dbReference>
<dbReference type="GO" id="GO:0004075">
    <property type="term" value="F:biotin carboxylase activity"/>
    <property type="evidence" value="ECO:0007669"/>
    <property type="project" value="UniProtKB-EC"/>
</dbReference>
<proteinExistence type="predicted"/>
<dbReference type="CDD" id="cd06850">
    <property type="entry name" value="biotinyl_domain"/>
    <property type="match status" value="1"/>
</dbReference>
<evidence type="ECO:0000313" key="16">
    <source>
        <dbReference type="EMBL" id="TPG13307.1"/>
    </source>
</evidence>
<keyword evidence="6" id="KW-0276">Fatty acid metabolism</keyword>
<organism evidence="16 17">
    <name type="scientific">Pedococcus bigeumensis</name>
    <dbReference type="NCBI Taxonomy" id="433644"/>
    <lineage>
        <taxon>Bacteria</taxon>
        <taxon>Bacillati</taxon>
        <taxon>Actinomycetota</taxon>
        <taxon>Actinomycetes</taxon>
        <taxon>Micrococcales</taxon>
        <taxon>Intrasporangiaceae</taxon>
        <taxon>Pedococcus</taxon>
    </lineage>
</organism>
<feature type="domain" description="Lipoyl-binding" evidence="12">
    <location>
        <begin position="575"/>
        <end position="658"/>
    </location>
</feature>
<dbReference type="InterPro" id="IPR011763">
    <property type="entry name" value="COA_CT_C"/>
</dbReference>
<dbReference type="InterPro" id="IPR000089">
    <property type="entry name" value="Biotin_lipoyl"/>
</dbReference>
<evidence type="ECO:0000313" key="17">
    <source>
        <dbReference type="Proteomes" id="UP000317722"/>
    </source>
</evidence>
<dbReference type="GO" id="GO:0005524">
    <property type="term" value="F:ATP binding"/>
    <property type="evidence" value="ECO:0007669"/>
    <property type="project" value="UniProtKB-UniRule"/>
</dbReference>
<reference evidence="16 17" key="1">
    <citation type="journal article" date="2019" name="Environ. Microbiol.">
        <title>Species interactions and distinct microbial communities in high Arctic permafrost affected cryosols are associated with the CH4 and CO2 gas fluxes.</title>
        <authorList>
            <person name="Altshuler I."/>
            <person name="Hamel J."/>
            <person name="Turney S."/>
            <person name="Magnuson E."/>
            <person name="Levesque R."/>
            <person name="Greer C."/>
            <person name="Whyte L.G."/>
        </authorList>
    </citation>
    <scope>NUCLEOTIDE SEQUENCE [LARGE SCALE GENOMIC DNA]</scope>
    <source>
        <strain evidence="16 17">S9.3A</strain>
    </source>
</reference>
<dbReference type="Pfam" id="PF00289">
    <property type="entry name" value="Biotin_carb_N"/>
    <property type="match status" value="1"/>
</dbReference>
<dbReference type="Pfam" id="PF00364">
    <property type="entry name" value="Biotin_lipoyl"/>
    <property type="match status" value="1"/>
</dbReference>
<evidence type="ECO:0000256" key="2">
    <source>
        <dbReference type="ARBA" id="ARBA00013263"/>
    </source>
</evidence>
<dbReference type="Gene3D" id="2.40.50.100">
    <property type="match status" value="1"/>
</dbReference>
<comment type="caution">
    <text evidence="16">The sequence shown here is derived from an EMBL/GenBank/DDBJ whole genome shotgun (WGS) entry which is preliminary data.</text>
</comment>
<evidence type="ECO:0000259" key="15">
    <source>
        <dbReference type="PROSITE" id="PS50989"/>
    </source>
</evidence>
<evidence type="ECO:0000256" key="10">
    <source>
        <dbReference type="ARBA" id="ARBA00023267"/>
    </source>
</evidence>
<dbReference type="GO" id="GO:0003989">
    <property type="term" value="F:acetyl-CoA carboxylase activity"/>
    <property type="evidence" value="ECO:0007669"/>
    <property type="project" value="InterPro"/>
</dbReference>
<dbReference type="InterPro" id="IPR005481">
    <property type="entry name" value="BC-like_N"/>
</dbReference>
<dbReference type="GO" id="GO:0006633">
    <property type="term" value="P:fatty acid biosynthetic process"/>
    <property type="evidence" value="ECO:0007669"/>
    <property type="project" value="UniProtKB-KW"/>
</dbReference>
<feature type="domain" description="CoA carboxyltransferase C-terminal" evidence="15">
    <location>
        <begin position="1556"/>
        <end position="1835"/>
    </location>
</feature>
<evidence type="ECO:0000256" key="6">
    <source>
        <dbReference type="ARBA" id="ARBA00022832"/>
    </source>
</evidence>
<keyword evidence="4" id="KW-0436">Ligase</keyword>
<evidence type="ECO:0000259" key="14">
    <source>
        <dbReference type="PROSITE" id="PS50979"/>
    </source>
</evidence>
<name>A0A502CJC7_9MICO</name>
<dbReference type="InterPro" id="IPR011053">
    <property type="entry name" value="Single_hybrid_motif"/>
</dbReference>
<evidence type="ECO:0000256" key="11">
    <source>
        <dbReference type="PROSITE-ProRule" id="PRU00409"/>
    </source>
</evidence>
<keyword evidence="5 11" id="KW-0547">Nucleotide-binding</keyword>
<evidence type="ECO:0000259" key="12">
    <source>
        <dbReference type="PROSITE" id="PS50968"/>
    </source>
</evidence>
<dbReference type="Proteomes" id="UP000317722">
    <property type="component" value="Unassembled WGS sequence"/>
</dbReference>
<evidence type="ECO:0000256" key="5">
    <source>
        <dbReference type="ARBA" id="ARBA00022741"/>
    </source>
</evidence>
<dbReference type="SUPFAM" id="SSF56059">
    <property type="entry name" value="Glutathione synthetase ATP-binding domain-like"/>
    <property type="match status" value="1"/>
</dbReference>
<dbReference type="Pfam" id="PF02786">
    <property type="entry name" value="CPSase_L_D2"/>
    <property type="match status" value="1"/>
</dbReference>
<dbReference type="PROSITE" id="PS50975">
    <property type="entry name" value="ATP_GRASP"/>
    <property type="match status" value="1"/>
</dbReference>
<evidence type="ECO:0000256" key="7">
    <source>
        <dbReference type="ARBA" id="ARBA00022840"/>
    </source>
</evidence>
<dbReference type="PROSITE" id="PS00867">
    <property type="entry name" value="CPSASE_2"/>
    <property type="match status" value="1"/>
</dbReference>
<dbReference type="InterPro" id="IPR016185">
    <property type="entry name" value="PreATP-grasp_dom_sf"/>
</dbReference>
<dbReference type="PANTHER" id="PTHR18866">
    <property type="entry name" value="CARBOXYLASE:PYRUVATE/ACETYL-COA/PROPIONYL-COA CARBOXYLASE"/>
    <property type="match status" value="1"/>
</dbReference>
<dbReference type="InterPro" id="IPR011054">
    <property type="entry name" value="Rudment_hybrid_motif"/>
</dbReference>
<feature type="domain" description="ATP-grasp" evidence="13">
    <location>
        <begin position="128"/>
        <end position="326"/>
    </location>
</feature>
<dbReference type="Pfam" id="PF08326">
    <property type="entry name" value="ACC_central"/>
    <property type="match status" value="1"/>
</dbReference>
<keyword evidence="7 11" id="KW-0067">ATP-binding</keyword>
<evidence type="ECO:0000259" key="13">
    <source>
        <dbReference type="PROSITE" id="PS50975"/>
    </source>
</evidence>
<dbReference type="PROSITE" id="PS00866">
    <property type="entry name" value="CPSASE_1"/>
    <property type="match status" value="1"/>
</dbReference>
<dbReference type="SUPFAM" id="SSF52096">
    <property type="entry name" value="ClpP/crotonase"/>
    <property type="match status" value="2"/>
</dbReference>
<keyword evidence="3" id="KW-0444">Lipid biosynthesis</keyword>
<dbReference type="InterPro" id="IPR013537">
    <property type="entry name" value="AcCoA_COase_cen"/>
</dbReference>
<dbReference type="OrthoDB" id="9760256at2"/>
<keyword evidence="10" id="KW-0092">Biotin</keyword>
<dbReference type="PROSITE" id="PS50968">
    <property type="entry name" value="BIOTINYL_LIPOYL"/>
    <property type="match status" value="1"/>
</dbReference>
<evidence type="ECO:0000256" key="3">
    <source>
        <dbReference type="ARBA" id="ARBA00022516"/>
    </source>
</evidence>
<accession>A0A502CJC7</accession>
<feature type="domain" description="Biotin carboxylation" evidence="14">
    <location>
        <begin position="1"/>
        <end position="455"/>
    </location>
</feature>
<dbReference type="RefSeq" id="WP_140743447.1">
    <property type="nucleotide sequence ID" value="NZ_RCZM01000007.1"/>
</dbReference>
<dbReference type="InterPro" id="IPR034733">
    <property type="entry name" value="AcCoA_carboxyl_beta"/>
</dbReference>
<dbReference type="InterPro" id="IPR050856">
    <property type="entry name" value="Biotin_carboxylase_complex"/>
</dbReference>
<evidence type="ECO:0000256" key="9">
    <source>
        <dbReference type="ARBA" id="ARBA00023160"/>
    </source>
</evidence>
<dbReference type="SUPFAM" id="SSF51230">
    <property type="entry name" value="Single hybrid motif"/>
    <property type="match status" value="1"/>
</dbReference>
<dbReference type="Pfam" id="PF01039">
    <property type="entry name" value="Carboxyl_trans"/>
    <property type="match status" value="1"/>
</dbReference>
<keyword evidence="8" id="KW-0443">Lipid metabolism</keyword>
<evidence type="ECO:0000256" key="8">
    <source>
        <dbReference type="ARBA" id="ARBA00023098"/>
    </source>
</evidence>
<dbReference type="PROSITE" id="PS50989">
    <property type="entry name" value="COA_CT_CTER"/>
    <property type="match status" value="1"/>
</dbReference>
<dbReference type="SMART" id="SM00878">
    <property type="entry name" value="Biotin_carb_C"/>
    <property type="match status" value="1"/>
</dbReference>
<dbReference type="FunFam" id="3.30.1490.20:FF:000003">
    <property type="entry name" value="acetyl-CoA carboxylase isoform X1"/>
    <property type="match status" value="1"/>
</dbReference>
<dbReference type="InterPro" id="IPR005479">
    <property type="entry name" value="CPAse_ATP-bd"/>
</dbReference>
<dbReference type="SUPFAM" id="SSF51246">
    <property type="entry name" value="Rudiment single hybrid motif"/>
    <property type="match status" value="1"/>
</dbReference>
<gene>
    <name evidence="16" type="ORF">EAH86_18370</name>
</gene>
<dbReference type="InterPro" id="IPR011764">
    <property type="entry name" value="Biotin_carboxylation_dom"/>
</dbReference>
<dbReference type="Pfam" id="PF02785">
    <property type="entry name" value="Biotin_carb_C"/>
    <property type="match status" value="1"/>
</dbReference>